<accession>J3LSH5</accession>
<sequence length="286" mass="31972">MEEVAEGYIKELIHINMLQLVERNSFGRIKSFRMHDIVRQLAVDLCRSDCFGIAYNDEDKHGESIQGRDGRRMLLLISSLHRLRSMIALDKSSSRILSMIMDNSRYMSVLELSGLPIDKVPDAIGDLFNLRHLGLRDSKASTAWEIDTSRHAAWYHSNTSGLESLVLYIATLVPVGRRSAAIALSVAEPDRNKVGQSIIYPGSEDHGRMTIGSLLPTRWFPNLRELHLRGMPNLKQVEIHHGAMTSMQELVLVHFSGMVKVPSGIEYAVPALKWLAGLPGDHPGLS</sequence>
<dbReference type="STRING" id="4533.J3LSH5"/>
<dbReference type="AlphaFoldDB" id="J3LSH5"/>
<reference evidence="2" key="2">
    <citation type="submission" date="2013-04" db="UniProtKB">
        <authorList>
            <consortium name="EnsemblPlants"/>
        </authorList>
    </citation>
    <scope>IDENTIFICATION</scope>
</reference>
<dbReference type="Gene3D" id="3.80.10.10">
    <property type="entry name" value="Ribonuclease Inhibitor"/>
    <property type="match status" value="1"/>
</dbReference>
<feature type="domain" description="Disease resistance protein winged helix" evidence="1">
    <location>
        <begin position="1"/>
        <end position="42"/>
    </location>
</feature>
<protein>
    <recommendedName>
        <fullName evidence="1">Disease resistance protein winged helix domain-containing protein</fullName>
    </recommendedName>
</protein>
<evidence type="ECO:0000313" key="2">
    <source>
        <dbReference type="EnsemblPlants" id="OB03G40010.1"/>
    </source>
</evidence>
<dbReference type="SUPFAM" id="SSF52058">
    <property type="entry name" value="L domain-like"/>
    <property type="match status" value="1"/>
</dbReference>
<dbReference type="Pfam" id="PF23559">
    <property type="entry name" value="WHD_DRP"/>
    <property type="match status" value="1"/>
</dbReference>
<dbReference type="InterPro" id="IPR058922">
    <property type="entry name" value="WHD_DRP"/>
</dbReference>
<evidence type="ECO:0000259" key="1">
    <source>
        <dbReference type="Pfam" id="PF23559"/>
    </source>
</evidence>
<keyword evidence="3" id="KW-1185">Reference proteome</keyword>
<name>J3LSH5_ORYBR</name>
<reference evidence="2" key="1">
    <citation type="journal article" date="2013" name="Nat. Commun.">
        <title>Whole-genome sequencing of Oryza brachyantha reveals mechanisms underlying Oryza genome evolution.</title>
        <authorList>
            <person name="Chen J."/>
            <person name="Huang Q."/>
            <person name="Gao D."/>
            <person name="Wang J."/>
            <person name="Lang Y."/>
            <person name="Liu T."/>
            <person name="Li B."/>
            <person name="Bai Z."/>
            <person name="Luis Goicoechea J."/>
            <person name="Liang C."/>
            <person name="Chen C."/>
            <person name="Zhang W."/>
            <person name="Sun S."/>
            <person name="Liao Y."/>
            <person name="Zhang X."/>
            <person name="Yang L."/>
            <person name="Song C."/>
            <person name="Wang M."/>
            <person name="Shi J."/>
            <person name="Liu G."/>
            <person name="Liu J."/>
            <person name="Zhou H."/>
            <person name="Zhou W."/>
            <person name="Yu Q."/>
            <person name="An N."/>
            <person name="Chen Y."/>
            <person name="Cai Q."/>
            <person name="Wang B."/>
            <person name="Liu B."/>
            <person name="Min J."/>
            <person name="Huang Y."/>
            <person name="Wu H."/>
            <person name="Li Z."/>
            <person name="Zhang Y."/>
            <person name="Yin Y."/>
            <person name="Song W."/>
            <person name="Jiang J."/>
            <person name="Jackson S.A."/>
            <person name="Wing R.A."/>
            <person name="Wang J."/>
            <person name="Chen M."/>
        </authorList>
    </citation>
    <scope>NUCLEOTIDE SEQUENCE [LARGE SCALE GENOMIC DNA]</scope>
    <source>
        <strain evidence="2">cv. IRGC 101232</strain>
    </source>
</reference>
<organism evidence="2">
    <name type="scientific">Oryza brachyantha</name>
    <name type="common">malo sina</name>
    <dbReference type="NCBI Taxonomy" id="4533"/>
    <lineage>
        <taxon>Eukaryota</taxon>
        <taxon>Viridiplantae</taxon>
        <taxon>Streptophyta</taxon>
        <taxon>Embryophyta</taxon>
        <taxon>Tracheophyta</taxon>
        <taxon>Spermatophyta</taxon>
        <taxon>Magnoliopsida</taxon>
        <taxon>Liliopsida</taxon>
        <taxon>Poales</taxon>
        <taxon>Poaceae</taxon>
        <taxon>BOP clade</taxon>
        <taxon>Oryzoideae</taxon>
        <taxon>Oryzeae</taxon>
        <taxon>Oryzinae</taxon>
        <taxon>Oryza</taxon>
    </lineage>
</organism>
<dbReference type="EnsemblPlants" id="OB03G40010.1">
    <property type="protein sequence ID" value="OB03G40010.1"/>
    <property type="gene ID" value="OB03G40010"/>
</dbReference>
<dbReference type="Proteomes" id="UP000006038">
    <property type="component" value="Chromosome 3"/>
</dbReference>
<dbReference type="InterPro" id="IPR032675">
    <property type="entry name" value="LRR_dom_sf"/>
</dbReference>
<dbReference type="Gramene" id="OB03G40010.1">
    <property type="protein sequence ID" value="OB03G40010.1"/>
    <property type="gene ID" value="OB03G40010"/>
</dbReference>
<dbReference type="eggNOG" id="KOG4658">
    <property type="taxonomic scope" value="Eukaryota"/>
</dbReference>
<proteinExistence type="predicted"/>
<evidence type="ECO:0000313" key="3">
    <source>
        <dbReference type="Proteomes" id="UP000006038"/>
    </source>
</evidence>
<dbReference type="HOGENOM" id="CLU_974458_0_0_1"/>